<feature type="transmembrane region" description="Helical" evidence="9">
    <location>
        <begin position="99"/>
        <end position="118"/>
    </location>
</feature>
<dbReference type="InterPro" id="IPR011527">
    <property type="entry name" value="ABC1_TM_dom"/>
</dbReference>
<dbReference type="Pfam" id="PF00664">
    <property type="entry name" value="ABC_membrane"/>
    <property type="match status" value="1"/>
</dbReference>
<dbReference type="AlphaFoldDB" id="A0A3Q9V8R7"/>
<accession>A0A3Q9V8R7</accession>
<evidence type="ECO:0000256" key="5">
    <source>
        <dbReference type="ARBA" id="ARBA00022741"/>
    </source>
</evidence>
<dbReference type="InterPro" id="IPR036640">
    <property type="entry name" value="ABC1_TM_sf"/>
</dbReference>
<sequence length="628" mass="71158">MYNLDPLKSHQDLNLLSLQEKKKLKRKNAELKRDSFKRLLTYVNYKKGIAFWIVATSILAALCLTIGIFLLGYIMDQFLTYDFLLGKNSITNKENFNEFQFIGNIFLLIVVYIFQQIFSYTSNHLSVKAGVLSSAIIRLDAYKSVMKMPISFFDSINTGELMSILSNDVDNISNGLSGSLNLIITTATVSIVSFGFMFYYSIYLALITLVLFPLMLSLVFVLMKKAMPQFQKQQKELADLNGYIEENLSAHHLIRSLDFNESVNKEFDKRNNVLYKSSFKANLYTGLMWPYSNIVVNFLQLIIVIISASFATANIGTGSNKTFSPGIVMSFVLYIRLMSGNITRLFENIAQVQMMIVSSIRIFNVIDFKPVVDESKLNNIDKIKGNVKFDNVSFSYNGDSNLLQLKDASFNAKKGQVFAIVGPTGAGKTTIINLLSKFYLPNKGTIQIDNFKSSEINEKSWRNQISIVLQDTFLFKTTIMENLRYANLKASDEEILEASRITKADDFIQRLEKGYEEIIEEGGSNLSQGERQLIAITRAIIANKSILILDEATSNVDTRTEKIIQKAMLNLMKGKTSFIIAHRLSTIVNADQILVVKDGQIIERGKHKELLDKKGFYEKLYHSSFSED</sequence>
<dbReference type="FunFam" id="3.40.50.300:FF:000287">
    <property type="entry name" value="Multidrug ABC transporter ATP-binding protein"/>
    <property type="match status" value="1"/>
</dbReference>
<evidence type="ECO:0000256" key="4">
    <source>
        <dbReference type="ARBA" id="ARBA00022692"/>
    </source>
</evidence>
<dbReference type="InterPro" id="IPR039421">
    <property type="entry name" value="Type_1_exporter"/>
</dbReference>
<evidence type="ECO:0000313" key="13">
    <source>
        <dbReference type="Proteomes" id="UP000256585"/>
    </source>
</evidence>
<proteinExistence type="inferred from homology"/>
<organism evidence="12 13">
    <name type="scientific">Metamycoplasma phocicerebrale</name>
    <dbReference type="NCBI Taxonomy" id="142649"/>
    <lineage>
        <taxon>Bacteria</taxon>
        <taxon>Bacillati</taxon>
        <taxon>Mycoplasmatota</taxon>
        <taxon>Mycoplasmoidales</taxon>
        <taxon>Metamycoplasmataceae</taxon>
        <taxon>Metamycoplasma</taxon>
    </lineage>
</organism>
<dbReference type="RefSeq" id="WP_116171942.1">
    <property type="nucleotide sequence ID" value="NZ_CP033058.2"/>
</dbReference>
<dbReference type="Pfam" id="PF00005">
    <property type="entry name" value="ABC_tran"/>
    <property type="match status" value="1"/>
</dbReference>
<feature type="transmembrane region" description="Helical" evidence="9">
    <location>
        <begin position="294"/>
        <end position="315"/>
    </location>
</feature>
<dbReference type="PANTHER" id="PTHR43394">
    <property type="entry name" value="ATP-DEPENDENT PERMEASE MDL1, MITOCHONDRIAL"/>
    <property type="match status" value="1"/>
</dbReference>
<protein>
    <submittedName>
        <fullName evidence="12">ABC transporter ATP-binding protein</fullName>
    </submittedName>
</protein>
<dbReference type="CDD" id="cd03254">
    <property type="entry name" value="ABCC_Glucan_exporter_like"/>
    <property type="match status" value="1"/>
</dbReference>
<reference evidence="12" key="1">
    <citation type="submission" date="2019-03" db="EMBL/GenBank/DDBJ databases">
        <title>Draft Sequence and Annotation of the Mycoplasma phocicerebrale Strain 1049T Genome.</title>
        <authorList>
            <person name="Frasca S.Jr."/>
            <person name="Kutish G.F."/>
            <person name="Castellanos Gell J."/>
            <person name="Michaels D.L."/>
            <person name="Brown D.R."/>
        </authorList>
    </citation>
    <scope>NUCLEOTIDE SEQUENCE</scope>
    <source>
        <strain evidence="12">1049</strain>
    </source>
</reference>
<evidence type="ECO:0000256" key="1">
    <source>
        <dbReference type="ARBA" id="ARBA00004651"/>
    </source>
</evidence>
<dbReference type="SUPFAM" id="SSF52540">
    <property type="entry name" value="P-loop containing nucleoside triphosphate hydrolases"/>
    <property type="match status" value="1"/>
</dbReference>
<evidence type="ECO:0000256" key="7">
    <source>
        <dbReference type="ARBA" id="ARBA00022989"/>
    </source>
</evidence>
<dbReference type="GO" id="GO:0005524">
    <property type="term" value="F:ATP binding"/>
    <property type="evidence" value="ECO:0007669"/>
    <property type="project" value="UniProtKB-KW"/>
</dbReference>
<dbReference type="GO" id="GO:0016887">
    <property type="term" value="F:ATP hydrolysis activity"/>
    <property type="evidence" value="ECO:0007669"/>
    <property type="project" value="InterPro"/>
</dbReference>
<dbReference type="PANTHER" id="PTHR43394:SF1">
    <property type="entry name" value="ATP-BINDING CASSETTE SUB-FAMILY B MEMBER 10, MITOCHONDRIAL"/>
    <property type="match status" value="1"/>
</dbReference>
<dbReference type="InterPro" id="IPR003593">
    <property type="entry name" value="AAA+_ATPase"/>
</dbReference>
<dbReference type="GO" id="GO:0005886">
    <property type="term" value="C:plasma membrane"/>
    <property type="evidence" value="ECO:0007669"/>
    <property type="project" value="UniProtKB-SubCell"/>
</dbReference>
<keyword evidence="7 9" id="KW-1133">Transmembrane helix</keyword>
<name>A0A3Q9V8R7_9BACT</name>
<feature type="domain" description="ABC transmembrane type-1" evidence="11">
    <location>
        <begin position="51"/>
        <end position="354"/>
    </location>
</feature>
<dbReference type="InterPro" id="IPR027417">
    <property type="entry name" value="P-loop_NTPase"/>
</dbReference>
<keyword evidence="13" id="KW-1185">Reference proteome</keyword>
<feature type="transmembrane region" description="Helical" evidence="9">
    <location>
        <begin position="205"/>
        <end position="223"/>
    </location>
</feature>
<dbReference type="KEGG" id="mphc:DMC14_000225"/>
<comment type="subcellular location">
    <subcellularLocation>
        <location evidence="1">Cell membrane</location>
        <topology evidence="1">Multi-pass membrane protein</topology>
    </subcellularLocation>
</comment>
<feature type="transmembrane region" description="Helical" evidence="9">
    <location>
        <begin position="49"/>
        <end position="75"/>
    </location>
</feature>
<keyword evidence="6 12" id="KW-0067">ATP-binding</keyword>
<evidence type="ECO:0000256" key="8">
    <source>
        <dbReference type="ARBA" id="ARBA00023136"/>
    </source>
</evidence>
<feature type="domain" description="ABC transporter" evidence="10">
    <location>
        <begin position="387"/>
        <end position="623"/>
    </location>
</feature>
<evidence type="ECO:0000256" key="6">
    <source>
        <dbReference type="ARBA" id="ARBA00022840"/>
    </source>
</evidence>
<keyword evidence="8 9" id="KW-0472">Membrane</keyword>
<dbReference type="GO" id="GO:0015421">
    <property type="term" value="F:ABC-type oligopeptide transporter activity"/>
    <property type="evidence" value="ECO:0007669"/>
    <property type="project" value="TreeGrafter"/>
</dbReference>
<dbReference type="PROSITE" id="PS50893">
    <property type="entry name" value="ABC_TRANSPORTER_2"/>
    <property type="match status" value="1"/>
</dbReference>
<comment type="similarity">
    <text evidence="2">Belongs to the ABC transporter superfamily.</text>
</comment>
<dbReference type="PROSITE" id="PS50929">
    <property type="entry name" value="ABC_TM1F"/>
    <property type="match status" value="1"/>
</dbReference>
<evidence type="ECO:0000256" key="9">
    <source>
        <dbReference type="SAM" id="Phobius"/>
    </source>
</evidence>
<dbReference type="Gene3D" id="1.20.1560.10">
    <property type="entry name" value="ABC transporter type 1, transmembrane domain"/>
    <property type="match status" value="1"/>
</dbReference>
<keyword evidence="5" id="KW-0547">Nucleotide-binding</keyword>
<evidence type="ECO:0000259" key="11">
    <source>
        <dbReference type="PROSITE" id="PS50929"/>
    </source>
</evidence>
<dbReference type="CDD" id="cd18547">
    <property type="entry name" value="ABC_6TM_Tm288_like"/>
    <property type="match status" value="1"/>
</dbReference>
<evidence type="ECO:0000256" key="2">
    <source>
        <dbReference type="ARBA" id="ARBA00005417"/>
    </source>
</evidence>
<dbReference type="SUPFAM" id="SSF90123">
    <property type="entry name" value="ABC transporter transmembrane region"/>
    <property type="match status" value="1"/>
</dbReference>
<evidence type="ECO:0000313" key="12">
    <source>
        <dbReference type="EMBL" id="AZZ65239.1"/>
    </source>
</evidence>
<dbReference type="OrthoDB" id="383768at2"/>
<gene>
    <name evidence="12" type="ORF">DMC14_000225</name>
</gene>
<dbReference type="SMART" id="SM00382">
    <property type="entry name" value="AAA"/>
    <property type="match status" value="1"/>
</dbReference>
<dbReference type="Gene3D" id="3.40.50.300">
    <property type="entry name" value="P-loop containing nucleotide triphosphate hydrolases"/>
    <property type="match status" value="1"/>
</dbReference>
<dbReference type="Proteomes" id="UP000256585">
    <property type="component" value="Chromosome"/>
</dbReference>
<keyword evidence="3" id="KW-0813">Transport</keyword>
<dbReference type="EMBL" id="CP033058">
    <property type="protein sequence ID" value="AZZ65239.1"/>
    <property type="molecule type" value="Genomic_DNA"/>
</dbReference>
<dbReference type="InterPro" id="IPR003439">
    <property type="entry name" value="ABC_transporter-like_ATP-bd"/>
</dbReference>
<evidence type="ECO:0000259" key="10">
    <source>
        <dbReference type="PROSITE" id="PS50893"/>
    </source>
</evidence>
<evidence type="ECO:0000256" key="3">
    <source>
        <dbReference type="ARBA" id="ARBA00022448"/>
    </source>
</evidence>
<keyword evidence="4 9" id="KW-0812">Transmembrane</keyword>